<organism evidence="2 3">
    <name type="scientific">Aliikangiella maris</name>
    <dbReference type="NCBI Taxonomy" id="3162458"/>
    <lineage>
        <taxon>Bacteria</taxon>
        <taxon>Pseudomonadati</taxon>
        <taxon>Pseudomonadota</taxon>
        <taxon>Gammaproteobacteria</taxon>
        <taxon>Oceanospirillales</taxon>
        <taxon>Pleioneaceae</taxon>
        <taxon>Aliikangiella</taxon>
    </lineage>
</organism>
<dbReference type="EMBL" id="JBEVCJ010000033">
    <property type="protein sequence ID" value="MET1257066.1"/>
    <property type="molecule type" value="Genomic_DNA"/>
</dbReference>
<evidence type="ECO:0008006" key="4">
    <source>
        <dbReference type="Google" id="ProtNLM"/>
    </source>
</evidence>
<keyword evidence="1" id="KW-0472">Membrane</keyword>
<keyword evidence="3" id="KW-1185">Reference proteome</keyword>
<keyword evidence="1" id="KW-1133">Transmembrane helix</keyword>
<feature type="transmembrane region" description="Helical" evidence="1">
    <location>
        <begin position="87"/>
        <end position="107"/>
    </location>
</feature>
<keyword evidence="1" id="KW-0812">Transmembrane</keyword>
<feature type="transmembrane region" description="Helical" evidence="1">
    <location>
        <begin position="113"/>
        <end position="131"/>
    </location>
</feature>
<accession>A0ABV2BYS8</accession>
<proteinExistence type="predicted"/>
<dbReference type="Proteomes" id="UP001548189">
    <property type="component" value="Unassembled WGS sequence"/>
</dbReference>
<gene>
    <name evidence="2" type="ORF">ABVT43_18125</name>
</gene>
<evidence type="ECO:0000256" key="1">
    <source>
        <dbReference type="SAM" id="Phobius"/>
    </source>
</evidence>
<evidence type="ECO:0000313" key="2">
    <source>
        <dbReference type="EMBL" id="MET1257066.1"/>
    </source>
</evidence>
<evidence type="ECO:0000313" key="3">
    <source>
        <dbReference type="Proteomes" id="UP001548189"/>
    </source>
</evidence>
<protein>
    <recommendedName>
        <fullName evidence="4">DUF2127 domain-containing protein</fullName>
    </recommendedName>
</protein>
<dbReference type="RefSeq" id="WP_353897649.1">
    <property type="nucleotide sequence ID" value="NZ_JBEVCJ010000033.1"/>
</dbReference>
<reference evidence="2 3" key="1">
    <citation type="submission" date="2024-06" db="EMBL/GenBank/DDBJ databases">
        <authorList>
            <person name="Li F."/>
        </authorList>
    </citation>
    <scope>NUCLEOTIDE SEQUENCE [LARGE SCALE GENOMIC DNA]</scope>
    <source>
        <strain evidence="2 3">GXAS 311</strain>
    </source>
</reference>
<feature type="transmembrane region" description="Helical" evidence="1">
    <location>
        <begin position="7"/>
        <end position="26"/>
    </location>
</feature>
<sequence length="140" mass="15616">MKNSIRILQVVAIIHIVAGLALPFIAQIEWIGEGLVNLVFTDLTLTSAVYKKALYIIALFGPTIASWGILLWLLVQSYCAQPTKQKWLGINLAILVWFIGDTLFSMINGIHQALVLNGLVMLSLLISLWKIRRLMISVKS</sequence>
<name>A0ABV2BYS8_9GAMM</name>
<comment type="caution">
    <text evidence="2">The sequence shown here is derived from an EMBL/GenBank/DDBJ whole genome shotgun (WGS) entry which is preliminary data.</text>
</comment>
<feature type="transmembrane region" description="Helical" evidence="1">
    <location>
        <begin position="53"/>
        <end position="75"/>
    </location>
</feature>